<accession>A0ABW3LML6</accession>
<dbReference type="CDD" id="cd11527">
    <property type="entry name" value="NTP-PPase_dUTPase"/>
    <property type="match status" value="1"/>
</dbReference>
<reference evidence="2" key="1">
    <citation type="journal article" date="2019" name="Int. J. Syst. Evol. Microbiol.">
        <title>The Global Catalogue of Microorganisms (GCM) 10K type strain sequencing project: providing services to taxonomists for standard genome sequencing and annotation.</title>
        <authorList>
            <consortium name="The Broad Institute Genomics Platform"/>
            <consortium name="The Broad Institute Genome Sequencing Center for Infectious Disease"/>
            <person name="Wu L."/>
            <person name="Ma J."/>
        </authorList>
    </citation>
    <scope>NUCLEOTIDE SEQUENCE [LARGE SCALE GENOMIC DNA]</scope>
    <source>
        <strain evidence="2">CCUG 56754</strain>
    </source>
</reference>
<evidence type="ECO:0000313" key="2">
    <source>
        <dbReference type="Proteomes" id="UP001597040"/>
    </source>
</evidence>
<dbReference type="EC" id="3.6.1.23" evidence="1"/>
<sequence length="161" mass="18947">MDWTSLFTMQKQLDTYIEENNNLTDRDLFEDKYLALLVELGELANETRCFKFWSTKPRNSKDVILEEYVDGIHFILSLGLDKGYRYESSVLTIGTNSETDQFTKVYEACVQFKKESTQINYNNVFENYLTLGSILGFSEEDVRDAYLKKNEVNYDRQQQGY</sequence>
<name>A0ABW3LML6_9BACI</name>
<keyword evidence="2" id="KW-1185">Reference proteome</keyword>
<protein>
    <submittedName>
        <fullName evidence="1">dUTP diphosphatase</fullName>
        <ecNumber evidence="1">3.6.1.23</ecNumber>
    </submittedName>
</protein>
<comment type="caution">
    <text evidence="1">The sequence shown here is derived from an EMBL/GenBank/DDBJ whole genome shotgun (WGS) entry which is preliminary data.</text>
</comment>
<dbReference type="InterPro" id="IPR016947">
    <property type="entry name" value="UCP030140"/>
</dbReference>
<dbReference type="Proteomes" id="UP001597040">
    <property type="component" value="Unassembled WGS sequence"/>
</dbReference>
<dbReference type="EMBL" id="JBHTKJ010000039">
    <property type="protein sequence ID" value="MFD1039587.1"/>
    <property type="molecule type" value="Genomic_DNA"/>
</dbReference>
<dbReference type="Pfam" id="PF08761">
    <property type="entry name" value="dUTPase_2"/>
    <property type="match status" value="1"/>
</dbReference>
<dbReference type="RefSeq" id="WP_390363244.1">
    <property type="nucleotide sequence ID" value="NZ_JBHTKJ010000039.1"/>
</dbReference>
<dbReference type="SUPFAM" id="SSF101386">
    <property type="entry name" value="all-alpha NTP pyrophosphatases"/>
    <property type="match status" value="1"/>
</dbReference>
<dbReference type="PIRSF" id="PIRSF030140">
    <property type="entry name" value="UCP030140"/>
    <property type="match status" value="1"/>
</dbReference>
<dbReference type="InterPro" id="IPR014871">
    <property type="entry name" value="dUTPase/dCTP_pyrophosphatase"/>
</dbReference>
<dbReference type="GO" id="GO:0004170">
    <property type="term" value="F:dUTP diphosphatase activity"/>
    <property type="evidence" value="ECO:0007669"/>
    <property type="project" value="UniProtKB-EC"/>
</dbReference>
<gene>
    <name evidence="1" type="ORF">ACFQ3N_14455</name>
</gene>
<proteinExistence type="predicted"/>
<organism evidence="1 2">
    <name type="scientific">Virgibacillus byunsanensis</name>
    <dbReference type="NCBI Taxonomy" id="570945"/>
    <lineage>
        <taxon>Bacteria</taxon>
        <taxon>Bacillati</taxon>
        <taxon>Bacillota</taxon>
        <taxon>Bacilli</taxon>
        <taxon>Bacillales</taxon>
        <taxon>Bacillaceae</taxon>
        <taxon>Virgibacillus</taxon>
    </lineage>
</organism>
<keyword evidence="1" id="KW-0378">Hydrolase</keyword>
<dbReference type="Gene3D" id="1.10.4010.10">
    <property type="entry name" value="Type II deoxyuridine triphosphatase"/>
    <property type="match status" value="1"/>
</dbReference>
<evidence type="ECO:0000313" key="1">
    <source>
        <dbReference type="EMBL" id="MFD1039587.1"/>
    </source>
</evidence>